<keyword evidence="1 5" id="KW-0808">Transferase</keyword>
<evidence type="ECO:0000256" key="2">
    <source>
        <dbReference type="ARBA" id="ARBA00023315"/>
    </source>
</evidence>
<dbReference type="RefSeq" id="WP_144652827.1">
    <property type="nucleotide sequence ID" value="NZ_VNFK01000020.1"/>
</dbReference>
<evidence type="ECO:0000259" key="4">
    <source>
        <dbReference type="SMART" id="SM00563"/>
    </source>
</evidence>
<dbReference type="Pfam" id="PF01553">
    <property type="entry name" value="Acyltransferase"/>
    <property type="match status" value="1"/>
</dbReference>
<evidence type="ECO:0000313" key="5">
    <source>
        <dbReference type="EMBL" id="TVU59111.1"/>
    </source>
</evidence>
<dbReference type="GO" id="GO:0003841">
    <property type="term" value="F:1-acylglycerol-3-phosphate O-acyltransferase activity"/>
    <property type="evidence" value="ECO:0007669"/>
    <property type="project" value="TreeGrafter"/>
</dbReference>
<evidence type="ECO:0000313" key="6">
    <source>
        <dbReference type="Proteomes" id="UP000316500"/>
    </source>
</evidence>
<evidence type="ECO:0000256" key="3">
    <source>
        <dbReference type="SAM" id="MobiDB-lite"/>
    </source>
</evidence>
<feature type="region of interest" description="Disordered" evidence="3">
    <location>
        <begin position="214"/>
        <end position="244"/>
    </location>
</feature>
<reference evidence="5 6" key="1">
    <citation type="submission" date="2019-07" db="EMBL/GenBank/DDBJ databases">
        <title>Diversity of Bacteria from Kongsfjorden, Arctic.</title>
        <authorList>
            <person name="Yu Y."/>
        </authorList>
    </citation>
    <scope>NUCLEOTIDE SEQUENCE [LARGE SCALE GENOMIC DNA]</scope>
    <source>
        <strain evidence="5 6">SM1928</strain>
    </source>
</reference>
<proteinExistence type="predicted"/>
<name>A0A558GQG1_PAENT</name>
<dbReference type="GO" id="GO:0006654">
    <property type="term" value="P:phosphatidic acid biosynthetic process"/>
    <property type="evidence" value="ECO:0007669"/>
    <property type="project" value="TreeGrafter"/>
</dbReference>
<evidence type="ECO:0000256" key="1">
    <source>
        <dbReference type="ARBA" id="ARBA00022679"/>
    </source>
</evidence>
<keyword evidence="2 5" id="KW-0012">Acyltransferase</keyword>
<dbReference type="InterPro" id="IPR002123">
    <property type="entry name" value="Plipid/glycerol_acylTrfase"/>
</dbReference>
<comment type="caution">
    <text evidence="5">The sequence shown here is derived from an EMBL/GenBank/DDBJ whole genome shotgun (WGS) entry which is preliminary data.</text>
</comment>
<organism evidence="5 6">
    <name type="scientific">Paenarthrobacter nitroguajacolicus</name>
    <name type="common">Arthrobacter nitroguajacolicus</name>
    <dbReference type="NCBI Taxonomy" id="211146"/>
    <lineage>
        <taxon>Bacteria</taxon>
        <taxon>Bacillati</taxon>
        <taxon>Actinomycetota</taxon>
        <taxon>Actinomycetes</taxon>
        <taxon>Micrococcales</taxon>
        <taxon>Micrococcaceae</taxon>
        <taxon>Paenarthrobacter</taxon>
    </lineage>
</organism>
<dbReference type="PANTHER" id="PTHR10434">
    <property type="entry name" value="1-ACYL-SN-GLYCEROL-3-PHOSPHATE ACYLTRANSFERASE"/>
    <property type="match status" value="1"/>
</dbReference>
<dbReference type="EMBL" id="VNFK01000020">
    <property type="protein sequence ID" value="TVU59111.1"/>
    <property type="molecule type" value="Genomic_DNA"/>
</dbReference>
<sequence length="244" mass="25853">MGTENQLPAEWTRLWSRPVGWILDHVIYRTAVTGKSNVPAAGPVVFAGNHISFLDGPVMFGASPRPMHILVKKEMFKGFLGKVLRGSGQIPVDRTGDRTALHTGKKLLDAGRCVGILPEGTRGSGAAASISSGVAWLALNSGATVIPVAILGTRQGDEHRDHIPTPRRKLYVSFGEPITVKRRKGEPGRVSMDRAAAEIRAALAEHVQGAIRATGQGLPSEPAPGSSTPQHRQSAVAGTPADHH</sequence>
<dbReference type="SUPFAM" id="SSF69593">
    <property type="entry name" value="Glycerol-3-phosphate (1)-acyltransferase"/>
    <property type="match status" value="1"/>
</dbReference>
<dbReference type="OrthoDB" id="9808424at2"/>
<dbReference type="AlphaFoldDB" id="A0A558GQG1"/>
<dbReference type="PANTHER" id="PTHR10434:SF11">
    <property type="entry name" value="1-ACYL-SN-GLYCEROL-3-PHOSPHATE ACYLTRANSFERASE"/>
    <property type="match status" value="1"/>
</dbReference>
<feature type="domain" description="Phospholipid/glycerol acyltransferase" evidence="4">
    <location>
        <begin position="44"/>
        <end position="153"/>
    </location>
</feature>
<dbReference type="SMART" id="SM00563">
    <property type="entry name" value="PlsC"/>
    <property type="match status" value="1"/>
</dbReference>
<accession>A0A558GQG1</accession>
<dbReference type="GO" id="GO:0005886">
    <property type="term" value="C:plasma membrane"/>
    <property type="evidence" value="ECO:0007669"/>
    <property type="project" value="TreeGrafter"/>
</dbReference>
<dbReference type="Proteomes" id="UP000316500">
    <property type="component" value="Unassembled WGS sequence"/>
</dbReference>
<dbReference type="CDD" id="cd07989">
    <property type="entry name" value="LPLAT_AGPAT-like"/>
    <property type="match status" value="1"/>
</dbReference>
<protein>
    <submittedName>
        <fullName evidence="5">1-acyl-sn-glycerol-3-phosphate acyltransferase</fullName>
    </submittedName>
</protein>
<gene>
    <name evidence="5" type="ORF">FQP90_20050</name>
</gene>